<dbReference type="EMBL" id="SDMP01000004">
    <property type="protein sequence ID" value="RYR61905.1"/>
    <property type="molecule type" value="Genomic_DNA"/>
</dbReference>
<keyword evidence="2" id="KW-1185">Reference proteome</keyword>
<comment type="caution">
    <text evidence="1">The sequence shown here is derived from an EMBL/GenBank/DDBJ whole genome shotgun (WGS) entry which is preliminary data.</text>
</comment>
<name>A0A445DFF2_ARAHY</name>
<accession>A0A445DFF2</accession>
<gene>
    <name evidence="1" type="ORF">Ahy_A04g019155</name>
</gene>
<dbReference type="AlphaFoldDB" id="A0A445DFF2"/>
<sequence length="192" mass="22288">MTEDCIYLKDALEQEIQDKKLPEFIQHLRLLRRCSDDDDRKTINFRNNKPIEIQDDTIQVMVNVVVGKNRLPRSMNVVKKYIKAISSEVIKVKNFSIMQFIPKDFQYTTSKDDESMVITIKLKNGIIKRILIDTEAYSNILFRNAYDALELKDQHLKPHHPRVVGLGDHFIKLDGAIDLLYTVGEGTDIRVV</sequence>
<evidence type="ECO:0000313" key="1">
    <source>
        <dbReference type="EMBL" id="RYR61905.1"/>
    </source>
</evidence>
<evidence type="ECO:0000313" key="2">
    <source>
        <dbReference type="Proteomes" id="UP000289738"/>
    </source>
</evidence>
<organism evidence="1 2">
    <name type="scientific">Arachis hypogaea</name>
    <name type="common">Peanut</name>
    <dbReference type="NCBI Taxonomy" id="3818"/>
    <lineage>
        <taxon>Eukaryota</taxon>
        <taxon>Viridiplantae</taxon>
        <taxon>Streptophyta</taxon>
        <taxon>Embryophyta</taxon>
        <taxon>Tracheophyta</taxon>
        <taxon>Spermatophyta</taxon>
        <taxon>Magnoliopsida</taxon>
        <taxon>eudicotyledons</taxon>
        <taxon>Gunneridae</taxon>
        <taxon>Pentapetalae</taxon>
        <taxon>rosids</taxon>
        <taxon>fabids</taxon>
        <taxon>Fabales</taxon>
        <taxon>Fabaceae</taxon>
        <taxon>Papilionoideae</taxon>
        <taxon>50 kb inversion clade</taxon>
        <taxon>dalbergioids sensu lato</taxon>
        <taxon>Dalbergieae</taxon>
        <taxon>Pterocarpus clade</taxon>
        <taxon>Arachis</taxon>
    </lineage>
</organism>
<protein>
    <submittedName>
        <fullName evidence="1">Uncharacterized protein</fullName>
    </submittedName>
</protein>
<dbReference type="Proteomes" id="UP000289738">
    <property type="component" value="Chromosome A04"/>
</dbReference>
<reference evidence="1 2" key="1">
    <citation type="submission" date="2019-01" db="EMBL/GenBank/DDBJ databases">
        <title>Sequencing of cultivated peanut Arachis hypogaea provides insights into genome evolution and oil improvement.</title>
        <authorList>
            <person name="Chen X."/>
        </authorList>
    </citation>
    <scope>NUCLEOTIDE SEQUENCE [LARGE SCALE GENOMIC DNA]</scope>
    <source>
        <strain evidence="2">cv. Fuhuasheng</strain>
        <tissue evidence="1">Leaves</tissue>
    </source>
</reference>
<proteinExistence type="predicted"/>